<dbReference type="PANTHER" id="PTHR21600:SF52">
    <property type="entry name" value="PSEUDOURIDINE SYNTHASE RSUA_RLUA-LIKE DOMAIN-CONTAINING PROTEIN"/>
    <property type="match status" value="1"/>
</dbReference>
<keyword evidence="3" id="KW-1185">Reference proteome</keyword>
<dbReference type="SUPFAM" id="SSF55120">
    <property type="entry name" value="Pseudouridine synthase"/>
    <property type="match status" value="1"/>
</dbReference>
<reference evidence="2 3" key="1">
    <citation type="submission" date="2017-02" db="EMBL/GenBank/DDBJ databases">
        <authorList>
            <person name="Peterson S.W."/>
        </authorList>
    </citation>
    <scope>NUCLEOTIDE SEQUENCE [LARGE SCALE GENOMIC DNA]</scope>
    <source>
        <strain evidence="2 3">ATCC BAA-909</strain>
    </source>
</reference>
<dbReference type="CDD" id="cd02869">
    <property type="entry name" value="PseudoU_synth_RluA_like"/>
    <property type="match status" value="1"/>
</dbReference>
<dbReference type="Gene3D" id="3.30.2350.10">
    <property type="entry name" value="Pseudouridine synthase"/>
    <property type="match status" value="1"/>
</dbReference>
<dbReference type="STRING" id="225004.SAMN02745152_00298"/>
<dbReference type="InterPro" id="IPR050188">
    <property type="entry name" value="RluA_PseudoU_synthase"/>
</dbReference>
<feature type="domain" description="Pseudouridine synthase RsuA/RluA-like" evidence="1">
    <location>
        <begin position="16"/>
        <end position="182"/>
    </location>
</feature>
<protein>
    <submittedName>
        <fullName evidence="2">23S rRNA pseudouridine1911/1915/1917 synthase</fullName>
    </submittedName>
</protein>
<dbReference type="InterPro" id="IPR020103">
    <property type="entry name" value="PsdUridine_synth_cat_dom_sf"/>
</dbReference>
<sequence length="226" mass="25849">MAEIKIIQAPDIEHPFAVIYKPSGLASAPLFEGDESALSKAMEFFPEIKHVAGKKSIEYGLLHRIDTETSGLLLIASTQESYDFLCKEQKNGRFIKYYRAQVELNKNESQSCNFEKEFTVVSAFRPFGPKGWMVKPVFENSSAADRKKCGNKIYSTDIKIKKNIAVCRITEGYRHQVRAHLAYSGYPICGDKLYNPNAKPDEKMQFEAFRFEFTDPKSLKNIFYEL</sequence>
<organism evidence="2 3">
    <name type="scientific">Treponema berlinense</name>
    <dbReference type="NCBI Taxonomy" id="225004"/>
    <lineage>
        <taxon>Bacteria</taxon>
        <taxon>Pseudomonadati</taxon>
        <taxon>Spirochaetota</taxon>
        <taxon>Spirochaetia</taxon>
        <taxon>Spirochaetales</taxon>
        <taxon>Treponemataceae</taxon>
        <taxon>Treponema</taxon>
    </lineage>
</organism>
<dbReference type="PROSITE" id="PS01129">
    <property type="entry name" value="PSI_RLU"/>
    <property type="match status" value="1"/>
</dbReference>
<accession>A0A1T4KT96</accession>
<dbReference type="OrthoDB" id="128480at2"/>
<name>A0A1T4KT96_9SPIR</name>
<dbReference type="RefSeq" id="WP_078930054.1">
    <property type="nucleotide sequence ID" value="NZ_FUXC01000001.1"/>
</dbReference>
<evidence type="ECO:0000313" key="3">
    <source>
        <dbReference type="Proteomes" id="UP000190395"/>
    </source>
</evidence>
<dbReference type="Proteomes" id="UP000190395">
    <property type="component" value="Unassembled WGS sequence"/>
</dbReference>
<dbReference type="Pfam" id="PF00849">
    <property type="entry name" value="PseudoU_synth_2"/>
    <property type="match status" value="1"/>
</dbReference>
<dbReference type="GO" id="GO:0003723">
    <property type="term" value="F:RNA binding"/>
    <property type="evidence" value="ECO:0007669"/>
    <property type="project" value="InterPro"/>
</dbReference>
<dbReference type="InterPro" id="IPR006145">
    <property type="entry name" value="PsdUridine_synth_RsuA/RluA"/>
</dbReference>
<dbReference type="AlphaFoldDB" id="A0A1T4KT96"/>
<dbReference type="GO" id="GO:0009982">
    <property type="term" value="F:pseudouridine synthase activity"/>
    <property type="evidence" value="ECO:0007669"/>
    <property type="project" value="InterPro"/>
</dbReference>
<dbReference type="GO" id="GO:0140098">
    <property type="term" value="F:catalytic activity, acting on RNA"/>
    <property type="evidence" value="ECO:0007669"/>
    <property type="project" value="UniProtKB-ARBA"/>
</dbReference>
<dbReference type="GO" id="GO:0000455">
    <property type="term" value="P:enzyme-directed rRNA pseudouridine synthesis"/>
    <property type="evidence" value="ECO:0007669"/>
    <property type="project" value="TreeGrafter"/>
</dbReference>
<proteinExistence type="predicted"/>
<dbReference type="EMBL" id="FUXC01000001">
    <property type="protein sequence ID" value="SJZ45558.1"/>
    <property type="molecule type" value="Genomic_DNA"/>
</dbReference>
<gene>
    <name evidence="2" type="ORF">SAMN02745152_00298</name>
</gene>
<dbReference type="GeneID" id="303366575"/>
<evidence type="ECO:0000313" key="2">
    <source>
        <dbReference type="EMBL" id="SJZ45558.1"/>
    </source>
</evidence>
<dbReference type="InterPro" id="IPR006224">
    <property type="entry name" value="PsdUridine_synth_RluA-like_CS"/>
</dbReference>
<evidence type="ECO:0000259" key="1">
    <source>
        <dbReference type="Pfam" id="PF00849"/>
    </source>
</evidence>
<dbReference type="PANTHER" id="PTHR21600">
    <property type="entry name" value="MITOCHONDRIAL RNA PSEUDOURIDINE SYNTHASE"/>
    <property type="match status" value="1"/>
</dbReference>